<dbReference type="GeneID" id="81593901"/>
<evidence type="ECO:0000256" key="1">
    <source>
        <dbReference type="SAM" id="MobiDB-lite"/>
    </source>
</evidence>
<dbReference type="EMBL" id="JAPVEA010000001">
    <property type="protein sequence ID" value="KAJ5464578.1"/>
    <property type="molecule type" value="Genomic_DNA"/>
</dbReference>
<dbReference type="Proteomes" id="UP001213681">
    <property type="component" value="Unassembled WGS sequence"/>
</dbReference>
<feature type="compositionally biased region" description="Basic and acidic residues" evidence="1">
    <location>
        <begin position="35"/>
        <end position="50"/>
    </location>
</feature>
<proteinExistence type="predicted"/>
<keyword evidence="3" id="KW-1185">Reference proteome</keyword>
<dbReference type="RefSeq" id="XP_056771425.1">
    <property type="nucleotide sequence ID" value="XM_056903658.1"/>
</dbReference>
<accession>A0AAD6G793</accession>
<name>A0AAD6G793_9EURO</name>
<reference evidence="2" key="1">
    <citation type="submission" date="2022-12" db="EMBL/GenBank/DDBJ databases">
        <authorList>
            <person name="Petersen C."/>
        </authorList>
    </citation>
    <scope>NUCLEOTIDE SEQUENCE</scope>
    <source>
        <strain evidence="2">IBT 16125</strain>
    </source>
</reference>
<evidence type="ECO:0000313" key="2">
    <source>
        <dbReference type="EMBL" id="KAJ5464578.1"/>
    </source>
</evidence>
<protein>
    <submittedName>
        <fullName evidence="2">Uncharacterized protein</fullName>
    </submittedName>
</protein>
<dbReference type="AlphaFoldDB" id="A0AAD6G793"/>
<feature type="region of interest" description="Disordered" evidence="1">
    <location>
        <begin position="35"/>
        <end position="54"/>
    </location>
</feature>
<organism evidence="2 3">
    <name type="scientific">Penicillium daleae</name>
    <dbReference type="NCBI Taxonomy" id="63821"/>
    <lineage>
        <taxon>Eukaryota</taxon>
        <taxon>Fungi</taxon>
        <taxon>Dikarya</taxon>
        <taxon>Ascomycota</taxon>
        <taxon>Pezizomycotina</taxon>
        <taxon>Eurotiomycetes</taxon>
        <taxon>Eurotiomycetidae</taxon>
        <taxon>Eurotiales</taxon>
        <taxon>Aspergillaceae</taxon>
        <taxon>Penicillium</taxon>
    </lineage>
</organism>
<gene>
    <name evidence="2" type="ORF">N7458_000264</name>
</gene>
<reference evidence="2" key="2">
    <citation type="journal article" date="2023" name="IMA Fungus">
        <title>Comparative genomic study of the Penicillium genus elucidates a diverse pangenome and 15 lateral gene transfer events.</title>
        <authorList>
            <person name="Petersen C."/>
            <person name="Sorensen T."/>
            <person name="Nielsen M.R."/>
            <person name="Sondergaard T.E."/>
            <person name="Sorensen J.L."/>
            <person name="Fitzpatrick D.A."/>
            <person name="Frisvad J.C."/>
            <person name="Nielsen K.L."/>
        </authorList>
    </citation>
    <scope>NUCLEOTIDE SEQUENCE</scope>
    <source>
        <strain evidence="2">IBT 16125</strain>
    </source>
</reference>
<evidence type="ECO:0000313" key="3">
    <source>
        <dbReference type="Proteomes" id="UP001213681"/>
    </source>
</evidence>
<sequence>MSLKQATCYPNAKNIQIPKTGSCLTQHTKGDPTCKWRFGERKGSNDEHGLSPKLPGKMRSIVVVSQEIDAWSNFKQH</sequence>
<comment type="caution">
    <text evidence="2">The sequence shown here is derived from an EMBL/GenBank/DDBJ whole genome shotgun (WGS) entry which is preliminary data.</text>
</comment>